<accession>A0AA38G342</accession>
<gene>
    <name evidence="1" type="ORF">KI387_023939</name>
</gene>
<comment type="caution">
    <text evidence="1">The sequence shown here is derived from an EMBL/GenBank/DDBJ whole genome shotgun (WGS) entry which is preliminary data.</text>
</comment>
<dbReference type="AlphaFoldDB" id="A0AA38G342"/>
<evidence type="ECO:0000313" key="1">
    <source>
        <dbReference type="EMBL" id="KAH9315312.1"/>
    </source>
</evidence>
<feature type="non-terminal residue" evidence="1">
    <location>
        <position position="90"/>
    </location>
</feature>
<reference evidence="1 2" key="1">
    <citation type="journal article" date="2021" name="Nat. Plants">
        <title>The Taxus genome provides insights into paclitaxel biosynthesis.</title>
        <authorList>
            <person name="Xiong X."/>
            <person name="Gou J."/>
            <person name="Liao Q."/>
            <person name="Li Y."/>
            <person name="Zhou Q."/>
            <person name="Bi G."/>
            <person name="Li C."/>
            <person name="Du R."/>
            <person name="Wang X."/>
            <person name="Sun T."/>
            <person name="Guo L."/>
            <person name="Liang H."/>
            <person name="Lu P."/>
            <person name="Wu Y."/>
            <person name="Zhang Z."/>
            <person name="Ro D.K."/>
            <person name="Shang Y."/>
            <person name="Huang S."/>
            <person name="Yan J."/>
        </authorList>
    </citation>
    <scope>NUCLEOTIDE SEQUENCE [LARGE SCALE GENOMIC DNA]</scope>
    <source>
        <strain evidence="1">Ta-2019</strain>
    </source>
</reference>
<dbReference type="Proteomes" id="UP000824469">
    <property type="component" value="Unassembled WGS sequence"/>
</dbReference>
<organism evidence="1 2">
    <name type="scientific">Taxus chinensis</name>
    <name type="common">Chinese yew</name>
    <name type="synonym">Taxus wallichiana var. chinensis</name>
    <dbReference type="NCBI Taxonomy" id="29808"/>
    <lineage>
        <taxon>Eukaryota</taxon>
        <taxon>Viridiplantae</taxon>
        <taxon>Streptophyta</taxon>
        <taxon>Embryophyta</taxon>
        <taxon>Tracheophyta</taxon>
        <taxon>Spermatophyta</taxon>
        <taxon>Pinopsida</taxon>
        <taxon>Pinidae</taxon>
        <taxon>Conifers II</taxon>
        <taxon>Cupressales</taxon>
        <taxon>Taxaceae</taxon>
        <taxon>Taxus</taxon>
    </lineage>
</organism>
<proteinExistence type="predicted"/>
<name>A0AA38G342_TAXCH</name>
<dbReference type="EMBL" id="JAHRHJ020000005">
    <property type="protein sequence ID" value="KAH9315312.1"/>
    <property type="molecule type" value="Genomic_DNA"/>
</dbReference>
<evidence type="ECO:0000313" key="2">
    <source>
        <dbReference type="Proteomes" id="UP000824469"/>
    </source>
</evidence>
<keyword evidence="2" id="KW-1185">Reference proteome</keyword>
<sequence length="90" mass="10655">MNAINGHDLHLSQQLVQIWNGRRVRYRNREFLITKEMISSVTGLHPKGMRFFKINYSKKEEETKFLEGEETLIEAKSGFLRESLPKPYDK</sequence>
<protein>
    <submittedName>
        <fullName evidence="1">Uncharacterized protein</fullName>
    </submittedName>
</protein>